<evidence type="ECO:0000256" key="7">
    <source>
        <dbReference type="ARBA" id="ARBA00022833"/>
    </source>
</evidence>
<accession>A0A109BEZ8</accession>
<dbReference type="InterPro" id="IPR009045">
    <property type="entry name" value="Zn_M74/Hedgehog-like"/>
</dbReference>
<dbReference type="GO" id="GO:0046872">
    <property type="term" value="F:metal ion binding"/>
    <property type="evidence" value="ECO:0007669"/>
    <property type="project" value="UniProtKB-KW"/>
</dbReference>
<keyword evidence="5 13" id="KW-0732">Signal</keyword>
<dbReference type="PANTHER" id="PTHR37425:SF1">
    <property type="entry name" value="OUTER MEMBRANE PROTEIN"/>
    <property type="match status" value="1"/>
</dbReference>
<evidence type="ECO:0000256" key="1">
    <source>
        <dbReference type="ARBA" id="ARBA00001947"/>
    </source>
</evidence>
<dbReference type="Gene3D" id="3.30.1380.10">
    <property type="match status" value="1"/>
</dbReference>
<evidence type="ECO:0000256" key="3">
    <source>
        <dbReference type="ARBA" id="ARBA00022670"/>
    </source>
</evidence>
<evidence type="ECO:0000256" key="2">
    <source>
        <dbReference type="ARBA" id="ARBA00004776"/>
    </source>
</evidence>
<feature type="compositionally biased region" description="Polar residues" evidence="12">
    <location>
        <begin position="525"/>
        <end position="536"/>
    </location>
</feature>
<keyword evidence="7" id="KW-0862">Zinc</keyword>
<evidence type="ECO:0000313" key="15">
    <source>
        <dbReference type="Proteomes" id="UP000059074"/>
    </source>
</evidence>
<keyword evidence="9" id="KW-0961">Cell wall biogenesis/degradation</keyword>
<feature type="region of interest" description="Disordered" evidence="12">
    <location>
        <begin position="378"/>
        <end position="431"/>
    </location>
</feature>
<feature type="signal peptide" evidence="13">
    <location>
        <begin position="1"/>
        <end position="29"/>
    </location>
</feature>
<proteinExistence type="inferred from homology"/>
<feature type="chain" id="PRO_5007132582" description="Murein endopeptidase K" evidence="13">
    <location>
        <begin position="30"/>
        <end position="536"/>
    </location>
</feature>
<dbReference type="EMBL" id="LMTR01000063">
    <property type="protein sequence ID" value="KWT67536.1"/>
    <property type="molecule type" value="Genomic_DNA"/>
</dbReference>
<dbReference type="Proteomes" id="UP000059074">
    <property type="component" value="Unassembled WGS sequence"/>
</dbReference>
<keyword evidence="15" id="KW-1185">Reference proteome</keyword>
<evidence type="ECO:0000256" key="9">
    <source>
        <dbReference type="ARBA" id="ARBA00023316"/>
    </source>
</evidence>
<dbReference type="RefSeq" id="WP_083509660.1">
    <property type="nucleotide sequence ID" value="NZ_LMTR01000063.1"/>
</dbReference>
<comment type="caution">
    <text evidence="14">The sequence shown here is derived from an EMBL/GenBank/DDBJ whole genome shotgun (WGS) entry which is preliminary data.</text>
</comment>
<evidence type="ECO:0000256" key="13">
    <source>
        <dbReference type="SAM" id="SignalP"/>
    </source>
</evidence>
<keyword evidence="4" id="KW-0479">Metal-binding</keyword>
<keyword evidence="6" id="KW-0378">Hydrolase</keyword>
<keyword evidence="3" id="KW-0645">Protease</keyword>
<evidence type="ECO:0000256" key="6">
    <source>
        <dbReference type="ARBA" id="ARBA00022801"/>
    </source>
</evidence>
<dbReference type="InterPro" id="IPR010275">
    <property type="entry name" value="MepK"/>
</dbReference>
<dbReference type="PATRIC" id="fig|121290.4.peg.1284"/>
<dbReference type="SUPFAM" id="SSF55166">
    <property type="entry name" value="Hedgehog/DD-peptidase"/>
    <property type="match status" value="1"/>
</dbReference>
<evidence type="ECO:0000256" key="5">
    <source>
        <dbReference type="ARBA" id="ARBA00022729"/>
    </source>
</evidence>
<dbReference type="CDD" id="cd14844">
    <property type="entry name" value="Zn-DD-carboxypeptidase_like"/>
    <property type="match status" value="1"/>
</dbReference>
<reference evidence="14 15" key="1">
    <citation type="submission" date="2015-10" db="EMBL/GenBank/DDBJ databases">
        <title>Transcriptomic analysis of a linuron degrading triple-species bacterial consortium.</title>
        <authorList>
            <person name="Albers P."/>
        </authorList>
    </citation>
    <scope>NUCLEOTIDE SEQUENCE [LARGE SCALE GENOMIC DNA]</scope>
    <source>
        <strain evidence="14 15">WDL6</strain>
    </source>
</reference>
<sequence length="536" mass="58253">MVSRRNAILGGFTAAVLLGLSAGPPDVVAAFGSTRTISLYHIHTKENISVTYKRNGKWDEAALKQLNWFLRDWRVDKATEIDRNTIDILWEMHTELGSRKPIHIISAYRSPHTNEMLRKTRGGQAKKSRHMTGQAIDATFPDVSLKRMRYSAIIRERGGVGYYPTSGIPFVHVDTGPVRAWPRLVRSELALLFPNGHSKHRPSSGGELTPGDVRKARQNKDLVQQIAAFHEQRKNPQPVTIVAEAQTLPPIELAPAPAPAEASRPSLSIPPAPIARQQLASIGMPALVPPAPTLAKRPVAAVPPPSDVDRGRLNHLVTLASLGPSEVMIRTDEASASDRRQLEALVRRAAFVAPDAPMSAAMVEPPAKSMQTAALSLPHGDNHNHSSGHGHVQPGPIKMEPGPPLRPDHAHDAGADENGRWASAPEFDDDHPEELSYRPFPVAPFLTQSASADDEVFLKLVHPDLHRTLDLLDDKPIVLPMRLRPGDQIGEVLWAQQFKGSAVDFSAHESQAPGAQAGAQVAGSGMTSRSVRTSAR</sequence>
<dbReference type="Pfam" id="PF05951">
    <property type="entry name" value="Peptidase_M15_2"/>
    <property type="match status" value="1"/>
</dbReference>
<protein>
    <recommendedName>
        <fullName evidence="11">Murein endopeptidase K</fullName>
    </recommendedName>
</protein>
<evidence type="ECO:0000256" key="4">
    <source>
        <dbReference type="ARBA" id="ARBA00022723"/>
    </source>
</evidence>
<feature type="compositionally biased region" description="Low complexity" evidence="12">
    <location>
        <begin position="511"/>
        <end position="523"/>
    </location>
</feature>
<comment type="cofactor">
    <cofactor evidence="1">
        <name>Zn(2+)</name>
        <dbReference type="ChEBI" id="CHEBI:29105"/>
    </cofactor>
</comment>
<dbReference type="GO" id="GO:0006508">
    <property type="term" value="P:proteolysis"/>
    <property type="evidence" value="ECO:0007669"/>
    <property type="project" value="UniProtKB-KW"/>
</dbReference>
<dbReference type="GO" id="GO:0008237">
    <property type="term" value="F:metallopeptidase activity"/>
    <property type="evidence" value="ECO:0007669"/>
    <property type="project" value="UniProtKB-KW"/>
</dbReference>
<comment type="similarity">
    <text evidence="10">Belongs to the peptidase M15 family.</text>
</comment>
<dbReference type="STRING" id="121290.APY04_1895"/>
<dbReference type="PANTHER" id="PTHR37425">
    <property type="match status" value="1"/>
</dbReference>
<evidence type="ECO:0000256" key="8">
    <source>
        <dbReference type="ARBA" id="ARBA00023049"/>
    </source>
</evidence>
<dbReference type="AlphaFoldDB" id="A0A109BEZ8"/>
<comment type="pathway">
    <text evidence="2">Cell wall biogenesis; cell wall polysaccharide biosynthesis.</text>
</comment>
<evidence type="ECO:0000256" key="10">
    <source>
        <dbReference type="ARBA" id="ARBA00093448"/>
    </source>
</evidence>
<organism evidence="14 15">
    <name type="scientific">Hyphomicrobium sulfonivorans</name>
    <dbReference type="NCBI Taxonomy" id="121290"/>
    <lineage>
        <taxon>Bacteria</taxon>
        <taxon>Pseudomonadati</taxon>
        <taxon>Pseudomonadota</taxon>
        <taxon>Alphaproteobacteria</taxon>
        <taxon>Hyphomicrobiales</taxon>
        <taxon>Hyphomicrobiaceae</taxon>
        <taxon>Hyphomicrobium</taxon>
    </lineage>
</organism>
<feature type="compositionally biased region" description="Basic and acidic residues" evidence="12">
    <location>
        <begin position="406"/>
        <end position="419"/>
    </location>
</feature>
<evidence type="ECO:0000256" key="12">
    <source>
        <dbReference type="SAM" id="MobiDB-lite"/>
    </source>
</evidence>
<evidence type="ECO:0000313" key="14">
    <source>
        <dbReference type="EMBL" id="KWT67536.1"/>
    </source>
</evidence>
<name>A0A109BEZ8_HYPSL</name>
<evidence type="ECO:0000256" key="11">
    <source>
        <dbReference type="ARBA" id="ARBA00093666"/>
    </source>
</evidence>
<feature type="region of interest" description="Disordered" evidence="12">
    <location>
        <begin position="509"/>
        <end position="536"/>
    </location>
</feature>
<gene>
    <name evidence="14" type="ORF">APY04_1895</name>
</gene>
<keyword evidence="8" id="KW-0482">Metalloprotease</keyword>
<dbReference type="GO" id="GO:0071555">
    <property type="term" value="P:cell wall organization"/>
    <property type="evidence" value="ECO:0007669"/>
    <property type="project" value="UniProtKB-KW"/>
</dbReference>